<organism evidence="1 2">
    <name type="scientific">Clostridium vincentii</name>
    <dbReference type="NCBI Taxonomy" id="52704"/>
    <lineage>
        <taxon>Bacteria</taxon>
        <taxon>Bacillati</taxon>
        <taxon>Bacillota</taxon>
        <taxon>Clostridia</taxon>
        <taxon>Eubacteriales</taxon>
        <taxon>Clostridiaceae</taxon>
        <taxon>Clostridium</taxon>
    </lineage>
</organism>
<evidence type="ECO:0000313" key="1">
    <source>
        <dbReference type="EMBL" id="PRR81106.1"/>
    </source>
</evidence>
<dbReference type="Proteomes" id="UP000239471">
    <property type="component" value="Unassembled WGS sequence"/>
</dbReference>
<evidence type="ECO:0000313" key="2">
    <source>
        <dbReference type="Proteomes" id="UP000239471"/>
    </source>
</evidence>
<proteinExistence type="predicted"/>
<gene>
    <name evidence="1" type="ORF">CLVI_27800</name>
</gene>
<dbReference type="AlphaFoldDB" id="A0A2T0BB23"/>
<sequence length="136" mass="15042">MKLELTVFQLGKALKDIESQYDLNLLVKQDLSGGWITIVGQAKITNYPTEESRGNNIISVNIKGSTSEGTAIKFIGAKGKKFNVDISPAKYKSIPKNGITLNQVKINKNECTLRIDDNIIFTLKESAEKIISIINE</sequence>
<dbReference type="OrthoDB" id="1925583at2"/>
<comment type="caution">
    <text evidence="1">The sequence shown here is derived from an EMBL/GenBank/DDBJ whole genome shotgun (WGS) entry which is preliminary data.</text>
</comment>
<dbReference type="EMBL" id="PVXQ01000036">
    <property type="protein sequence ID" value="PRR81106.1"/>
    <property type="molecule type" value="Genomic_DNA"/>
</dbReference>
<reference evidence="1 2" key="1">
    <citation type="submission" date="2018-03" db="EMBL/GenBank/DDBJ databases">
        <title>Genome sequence of Clostridium vincentii DSM 10228.</title>
        <authorList>
            <person name="Poehlein A."/>
            <person name="Daniel R."/>
        </authorList>
    </citation>
    <scope>NUCLEOTIDE SEQUENCE [LARGE SCALE GENOMIC DNA]</scope>
    <source>
        <strain evidence="1 2">DSM 10228</strain>
    </source>
</reference>
<protein>
    <submittedName>
        <fullName evidence="1">Uncharacterized protein</fullName>
    </submittedName>
</protein>
<keyword evidence="2" id="KW-1185">Reference proteome</keyword>
<dbReference type="RefSeq" id="WP_106060698.1">
    <property type="nucleotide sequence ID" value="NZ_PVXQ01000036.1"/>
</dbReference>
<accession>A0A2T0BB23</accession>
<name>A0A2T0BB23_9CLOT</name>